<name>M1AK58_SOLTU</name>
<keyword evidence="2" id="KW-1185">Reference proteome</keyword>
<dbReference type="InParanoid" id="M1AK58"/>
<organism evidence="1 2">
    <name type="scientific">Solanum tuberosum</name>
    <name type="common">Potato</name>
    <dbReference type="NCBI Taxonomy" id="4113"/>
    <lineage>
        <taxon>Eukaryota</taxon>
        <taxon>Viridiplantae</taxon>
        <taxon>Streptophyta</taxon>
        <taxon>Embryophyta</taxon>
        <taxon>Tracheophyta</taxon>
        <taxon>Spermatophyta</taxon>
        <taxon>Magnoliopsida</taxon>
        <taxon>eudicotyledons</taxon>
        <taxon>Gunneridae</taxon>
        <taxon>Pentapetalae</taxon>
        <taxon>asterids</taxon>
        <taxon>lamiids</taxon>
        <taxon>Solanales</taxon>
        <taxon>Solanaceae</taxon>
        <taxon>Solanoideae</taxon>
        <taxon>Solaneae</taxon>
        <taxon>Solanum</taxon>
    </lineage>
</organism>
<dbReference type="PaxDb" id="4113-PGSC0003DMT400024470"/>
<accession>M1AK58</accession>
<reference evidence="2" key="1">
    <citation type="journal article" date="2011" name="Nature">
        <title>Genome sequence and analysis of the tuber crop potato.</title>
        <authorList>
            <consortium name="The Potato Genome Sequencing Consortium"/>
        </authorList>
    </citation>
    <scope>NUCLEOTIDE SEQUENCE [LARGE SCALE GENOMIC DNA]</scope>
    <source>
        <strain evidence="2">cv. DM1-3 516 R44</strain>
    </source>
</reference>
<reference evidence="1" key="2">
    <citation type="submission" date="2015-06" db="UniProtKB">
        <authorList>
            <consortium name="EnsemblPlants"/>
        </authorList>
    </citation>
    <scope>IDENTIFICATION</scope>
    <source>
        <strain evidence="1">DM1-3 516 R44</strain>
    </source>
</reference>
<dbReference type="Proteomes" id="UP000011115">
    <property type="component" value="Unassembled WGS sequence"/>
</dbReference>
<sequence>MSASLAAFERPRIGTSNTKLQVEFGILLPEWQSLAVYEKMTDIFVVFVTKKASATELETEGLSG</sequence>
<evidence type="ECO:0000313" key="2">
    <source>
        <dbReference type="Proteomes" id="UP000011115"/>
    </source>
</evidence>
<dbReference type="AlphaFoldDB" id="M1AK58"/>
<dbReference type="HOGENOM" id="CLU_2872042_0_0_1"/>
<proteinExistence type="predicted"/>
<dbReference type="EnsemblPlants" id="PGSC0003DMT400024470">
    <property type="protein sequence ID" value="PGSC0003DMT400024470"/>
    <property type="gene ID" value="PGSC0003DMG402009459"/>
</dbReference>
<evidence type="ECO:0000313" key="1">
    <source>
        <dbReference type="EnsemblPlants" id="PGSC0003DMT400024470"/>
    </source>
</evidence>
<protein>
    <submittedName>
        <fullName evidence="1">Uncharacterized protein</fullName>
    </submittedName>
</protein>
<dbReference type="Gramene" id="PGSC0003DMT400024470">
    <property type="protein sequence ID" value="PGSC0003DMT400024470"/>
    <property type="gene ID" value="PGSC0003DMG402009459"/>
</dbReference>